<dbReference type="InterPro" id="IPR036819">
    <property type="entry name" value="Subtilisin_inhibitor-like_sf"/>
</dbReference>
<dbReference type="Pfam" id="PF00720">
    <property type="entry name" value="SSI"/>
    <property type="match status" value="1"/>
</dbReference>
<feature type="domain" description="Subtilisin inhibitor" evidence="3">
    <location>
        <begin position="30"/>
        <end position="105"/>
    </location>
</feature>
<gene>
    <name evidence="4" type="primary">SSI5</name>
    <name evidence="4" type="ORF">A0J61_02519</name>
</gene>
<dbReference type="Gene3D" id="3.30.350.10">
    <property type="entry name" value="Subtilisin inhibitor-like"/>
    <property type="match status" value="1"/>
</dbReference>
<reference evidence="4 5" key="1">
    <citation type="submission" date="2016-03" db="EMBL/GenBank/DDBJ databases">
        <title>Choanephora cucurbitarum.</title>
        <authorList>
            <person name="Min B."/>
            <person name="Park H."/>
            <person name="Park J.-H."/>
            <person name="Shin H.-D."/>
            <person name="Choi I.-G."/>
        </authorList>
    </citation>
    <scope>NUCLEOTIDE SEQUENCE [LARGE SCALE GENOMIC DNA]</scope>
    <source>
        <strain evidence="4 5">KUS-F28377</strain>
    </source>
</reference>
<proteinExistence type="predicted"/>
<sequence>MVNLTLLLLGSAALLVSAKSTRTSLTIELVNGSGMSTKQSLTCDPVGGTHPNAKEACQKMKTFNKKFDTTAAQGTACPSNYDPVTIIIEGRYNNKPLKYKNTFSNSCAAQAKLGAIAAVVDYTR</sequence>
<name>A0A1C7NK99_9FUNG</name>
<comment type="subunit">
    <text evidence="1">Homodimer.</text>
</comment>
<evidence type="ECO:0000259" key="3">
    <source>
        <dbReference type="Pfam" id="PF00720"/>
    </source>
</evidence>
<dbReference type="InParanoid" id="A0A1C7NK99"/>
<dbReference type="InterPro" id="IPR023549">
    <property type="entry name" value="Subtilisin_inhibitor"/>
</dbReference>
<dbReference type="SUPFAM" id="SSF55399">
    <property type="entry name" value="Subtilisin inhibitor"/>
    <property type="match status" value="1"/>
</dbReference>
<evidence type="ECO:0000313" key="5">
    <source>
        <dbReference type="Proteomes" id="UP000093000"/>
    </source>
</evidence>
<keyword evidence="5" id="KW-1185">Reference proteome</keyword>
<accession>A0A1C7NK99</accession>
<dbReference type="EMBL" id="LUGH01000096">
    <property type="protein sequence ID" value="OBZ89428.1"/>
    <property type="molecule type" value="Genomic_DNA"/>
</dbReference>
<dbReference type="OrthoDB" id="2285174at2759"/>
<comment type="caution">
    <text evidence="4">The sequence shown here is derived from an EMBL/GenBank/DDBJ whole genome shotgun (WGS) entry which is preliminary data.</text>
</comment>
<feature type="chain" id="PRO_5008889749" evidence="2">
    <location>
        <begin position="19"/>
        <end position="124"/>
    </location>
</feature>
<evidence type="ECO:0000256" key="1">
    <source>
        <dbReference type="ARBA" id="ARBA00011738"/>
    </source>
</evidence>
<organism evidence="4 5">
    <name type="scientific">Choanephora cucurbitarum</name>
    <dbReference type="NCBI Taxonomy" id="101091"/>
    <lineage>
        <taxon>Eukaryota</taxon>
        <taxon>Fungi</taxon>
        <taxon>Fungi incertae sedis</taxon>
        <taxon>Mucoromycota</taxon>
        <taxon>Mucoromycotina</taxon>
        <taxon>Mucoromycetes</taxon>
        <taxon>Mucorales</taxon>
        <taxon>Mucorineae</taxon>
        <taxon>Choanephoraceae</taxon>
        <taxon>Choanephoroideae</taxon>
        <taxon>Choanephora</taxon>
    </lineage>
</organism>
<dbReference type="Proteomes" id="UP000093000">
    <property type="component" value="Unassembled WGS sequence"/>
</dbReference>
<keyword evidence="2" id="KW-0732">Signal</keyword>
<dbReference type="PRINTS" id="PR00294">
    <property type="entry name" value="SSBTLNINHBTR"/>
</dbReference>
<dbReference type="AlphaFoldDB" id="A0A1C7NK99"/>
<protein>
    <submittedName>
        <fullName evidence="4">Subtilisin inhibitor-like protein 5</fullName>
    </submittedName>
</protein>
<dbReference type="GO" id="GO:0004867">
    <property type="term" value="F:serine-type endopeptidase inhibitor activity"/>
    <property type="evidence" value="ECO:0007669"/>
    <property type="project" value="InterPro"/>
</dbReference>
<evidence type="ECO:0000256" key="2">
    <source>
        <dbReference type="SAM" id="SignalP"/>
    </source>
</evidence>
<evidence type="ECO:0000313" key="4">
    <source>
        <dbReference type="EMBL" id="OBZ89428.1"/>
    </source>
</evidence>
<feature type="signal peptide" evidence="2">
    <location>
        <begin position="1"/>
        <end position="18"/>
    </location>
</feature>
<dbReference type="InterPro" id="IPR000691">
    <property type="entry name" value="Prot_inh_I16_SSI"/>
</dbReference>